<evidence type="ECO:0000256" key="6">
    <source>
        <dbReference type="ARBA" id="ARBA00023004"/>
    </source>
</evidence>
<name>A0ABV7H4M5_9BURK</name>
<evidence type="ECO:0000313" key="8">
    <source>
        <dbReference type="EMBL" id="MFC3148874.1"/>
    </source>
</evidence>
<dbReference type="PROSITE" id="PS51471">
    <property type="entry name" value="FE2OG_OXY"/>
    <property type="match status" value="1"/>
</dbReference>
<dbReference type="PANTHER" id="PTHR10869:SF246">
    <property type="entry name" value="TRANSMEMBRANE PROLYL 4-HYDROXYLASE"/>
    <property type="match status" value="1"/>
</dbReference>
<dbReference type="InterPro" id="IPR044862">
    <property type="entry name" value="Pro_4_hyd_alph_FE2OG_OXY"/>
</dbReference>
<evidence type="ECO:0000256" key="2">
    <source>
        <dbReference type="ARBA" id="ARBA00022723"/>
    </source>
</evidence>
<gene>
    <name evidence="8" type="ORF">ACFOEN_14685</name>
</gene>
<keyword evidence="3" id="KW-0847">Vitamin C</keyword>
<keyword evidence="5" id="KW-0560">Oxidoreductase</keyword>
<keyword evidence="4" id="KW-0223">Dioxygenase</keyword>
<dbReference type="EMBL" id="JBHRTI010000010">
    <property type="protein sequence ID" value="MFC3148874.1"/>
    <property type="molecule type" value="Genomic_DNA"/>
</dbReference>
<keyword evidence="6" id="KW-0408">Iron</keyword>
<dbReference type="Pfam" id="PF13640">
    <property type="entry name" value="2OG-FeII_Oxy_3"/>
    <property type="match status" value="1"/>
</dbReference>
<dbReference type="Proteomes" id="UP001595556">
    <property type="component" value="Unassembled WGS sequence"/>
</dbReference>
<dbReference type="InterPro" id="IPR045054">
    <property type="entry name" value="P4HA-like"/>
</dbReference>
<evidence type="ECO:0000313" key="9">
    <source>
        <dbReference type="Proteomes" id="UP001595556"/>
    </source>
</evidence>
<dbReference type="Gene3D" id="2.60.120.620">
    <property type="entry name" value="q2cbj1_9rhob like domain"/>
    <property type="match status" value="1"/>
</dbReference>
<dbReference type="SMART" id="SM00702">
    <property type="entry name" value="P4Hc"/>
    <property type="match status" value="1"/>
</dbReference>
<reference evidence="9" key="1">
    <citation type="journal article" date="2019" name="Int. J. Syst. Evol. Microbiol.">
        <title>The Global Catalogue of Microorganisms (GCM) 10K type strain sequencing project: providing services to taxonomists for standard genome sequencing and annotation.</title>
        <authorList>
            <consortium name="The Broad Institute Genomics Platform"/>
            <consortium name="The Broad Institute Genome Sequencing Center for Infectious Disease"/>
            <person name="Wu L."/>
            <person name="Ma J."/>
        </authorList>
    </citation>
    <scope>NUCLEOTIDE SEQUENCE [LARGE SCALE GENOMIC DNA]</scope>
    <source>
        <strain evidence="9">KCTC 52168</strain>
    </source>
</reference>
<organism evidence="8 9">
    <name type="scientific">Piscinibacterium candidicorallinum</name>
    <dbReference type="NCBI Taxonomy" id="1793872"/>
    <lineage>
        <taxon>Bacteria</taxon>
        <taxon>Pseudomonadati</taxon>
        <taxon>Pseudomonadota</taxon>
        <taxon>Betaproteobacteria</taxon>
        <taxon>Burkholderiales</taxon>
        <taxon>Piscinibacterium</taxon>
    </lineage>
</organism>
<comment type="caution">
    <text evidence="8">The sequence shown here is derived from an EMBL/GenBank/DDBJ whole genome shotgun (WGS) entry which is preliminary data.</text>
</comment>
<dbReference type="RefSeq" id="WP_377305205.1">
    <property type="nucleotide sequence ID" value="NZ_CP180191.1"/>
</dbReference>
<dbReference type="PANTHER" id="PTHR10869">
    <property type="entry name" value="PROLYL 4-HYDROXYLASE ALPHA SUBUNIT"/>
    <property type="match status" value="1"/>
</dbReference>
<evidence type="ECO:0000256" key="1">
    <source>
        <dbReference type="ARBA" id="ARBA00001961"/>
    </source>
</evidence>
<keyword evidence="9" id="KW-1185">Reference proteome</keyword>
<comment type="cofactor">
    <cofactor evidence="1">
        <name>L-ascorbate</name>
        <dbReference type="ChEBI" id="CHEBI:38290"/>
    </cofactor>
</comment>
<evidence type="ECO:0000256" key="4">
    <source>
        <dbReference type="ARBA" id="ARBA00022964"/>
    </source>
</evidence>
<proteinExistence type="predicted"/>
<evidence type="ECO:0000256" key="3">
    <source>
        <dbReference type="ARBA" id="ARBA00022896"/>
    </source>
</evidence>
<evidence type="ECO:0000256" key="5">
    <source>
        <dbReference type="ARBA" id="ARBA00023002"/>
    </source>
</evidence>
<keyword evidence="2" id="KW-0479">Metal-binding</keyword>
<accession>A0ABV7H4M5</accession>
<feature type="domain" description="Fe2OG dioxygenase" evidence="7">
    <location>
        <begin position="173"/>
        <end position="282"/>
    </location>
</feature>
<dbReference type="InterPro" id="IPR005123">
    <property type="entry name" value="Oxoglu/Fe-dep_dioxygenase_dom"/>
</dbReference>
<evidence type="ECO:0000259" key="7">
    <source>
        <dbReference type="PROSITE" id="PS51471"/>
    </source>
</evidence>
<sequence length="288" mass="31905">MQQVSAELVEWLQNEIGRGCRPEVLIESMIKAGYEADFARNVINASFASLEALEGKRPNVLGANLEGTLKINTDPLPGNFIKTSDRDVQVLLNMQSPRIMLFGGLLSDEECDGIIEFSRAKMARSHVVDSDAGGTREDEARTSTGAAFQRGETALHTRIEKRISELLGWPVEHGEGLQILHYNIGGEYKPHYDYFHHDRPGEAEQLKTGGQRIATLVMYLNDVEAGGGTIFPELGLETMPKKGNAIYFAYGGMDGTLDSRSLHGGAPVERGEKWIATKWIRQRPYQLT</sequence>
<protein>
    <submittedName>
        <fullName evidence="8">2OG-Fe(II) oxygenase</fullName>
    </submittedName>
</protein>
<dbReference type="InterPro" id="IPR006620">
    <property type="entry name" value="Pro_4_hyd_alph"/>
</dbReference>